<evidence type="ECO:0000256" key="4">
    <source>
        <dbReference type="ARBA" id="ARBA00022989"/>
    </source>
</evidence>
<dbReference type="Pfam" id="PF03176">
    <property type="entry name" value="MMPL"/>
    <property type="match status" value="2"/>
</dbReference>
<evidence type="ECO:0000259" key="7">
    <source>
        <dbReference type="Pfam" id="PF03176"/>
    </source>
</evidence>
<feature type="transmembrane region" description="Helical" evidence="6">
    <location>
        <begin position="252"/>
        <end position="273"/>
    </location>
</feature>
<dbReference type="AlphaFoldDB" id="D3PVA6"/>
<dbReference type="RefSeq" id="WP_013016730.1">
    <property type="nucleotide sequence ID" value="NC_013947.1"/>
</dbReference>
<keyword evidence="5 6" id="KW-0472">Membrane</keyword>
<keyword evidence="9" id="KW-1185">Reference proteome</keyword>
<dbReference type="PANTHER" id="PTHR33406">
    <property type="entry name" value="MEMBRANE PROTEIN MJ1562-RELATED"/>
    <property type="match status" value="1"/>
</dbReference>
<proteinExistence type="predicted"/>
<dbReference type="HOGENOM" id="CLU_005108_5_2_11"/>
<evidence type="ECO:0000256" key="6">
    <source>
        <dbReference type="SAM" id="Phobius"/>
    </source>
</evidence>
<feature type="transmembrane region" description="Helical" evidence="6">
    <location>
        <begin position="326"/>
        <end position="352"/>
    </location>
</feature>
<gene>
    <name evidence="8" type="ordered locus">Snas_1453</name>
</gene>
<evidence type="ECO:0000313" key="8">
    <source>
        <dbReference type="EMBL" id="ADD41159.1"/>
    </source>
</evidence>
<evidence type="ECO:0000313" key="9">
    <source>
        <dbReference type="Proteomes" id="UP000000844"/>
    </source>
</evidence>
<dbReference type="Proteomes" id="UP000000844">
    <property type="component" value="Chromosome"/>
</dbReference>
<sequence>MLPENPPPTVAPPSRGALVERIAAWSANHRLAAILGWLGLVVIAVGSNFLITGEDARAVDPGQSGTASQVMDANGAEAPPLENVLVQSKDDDRKLADDPELEAAITDLTAALRDLSSATDEVRSPTDADGEALVSEDGRSGLVTFTVAGPPEEFRAHYDEAVAAIGKVADQHPDVRLAQAGDISLASAVDETIKDDFGRAEFISLPATLLILLVVFGALVAASIPLILAVTTVATAFGLLQLLGQWIPMNSATSSMVLLIGMAVSVDYTLFYVRRQREERAAGRDTAEALRVTARTSGRVVVISGLTVMLCLVGLLFTGLDNFNGLTVGTIVIVSVAILGSVTVLPALLAGLGDRIDRGRIPWLGRRRARARTSPGWSAVAGAVTRRPWLWGGVATLALLVLALPMLDMRTQDAAQTNSLPRSIPTVDAAVRMQESFPGAASPAKVVLWETGDVDDAQLDAAMTALRHEVADGDDGLADPVSVATVESVTVLRVALAGSGTDPRSTAALERLRDKVLPDTVGQVDGVGFAVMGKTAFAHDFNERLRGHTLPVFVFVLVLAFVLLVVSFRSLAVPIVSIALNLLSVGASYGLVTWIFQYGNLEALLGFQSYGAVVSWLPLVMFVILFGLSMDYHIFILSRVRERWLDGVGTRDAIVGGIGASAGVVSSAAFIMTAVFTVFIALTAIENKMLGVGMAAAILIDATVVRGVLLPAAMAVLGERAWTLPRWLAWLPGRGH</sequence>
<dbReference type="eggNOG" id="COG2409">
    <property type="taxonomic scope" value="Bacteria"/>
</dbReference>
<feature type="transmembrane region" description="Helical" evidence="6">
    <location>
        <begin position="389"/>
        <end position="407"/>
    </location>
</feature>
<dbReference type="KEGG" id="sna:Snas_1453"/>
<dbReference type="STRING" id="446470.Snas_1453"/>
<evidence type="ECO:0000256" key="3">
    <source>
        <dbReference type="ARBA" id="ARBA00022692"/>
    </source>
</evidence>
<keyword evidence="3 6" id="KW-0812">Transmembrane</keyword>
<comment type="subcellular location">
    <subcellularLocation>
        <location evidence="1">Cell membrane</location>
        <topology evidence="1">Multi-pass membrane protein</topology>
    </subcellularLocation>
</comment>
<dbReference type="Gene3D" id="1.20.1640.10">
    <property type="entry name" value="Multidrug efflux transporter AcrB transmembrane domain"/>
    <property type="match status" value="2"/>
</dbReference>
<feature type="transmembrane region" description="Helical" evidence="6">
    <location>
        <begin position="300"/>
        <end position="320"/>
    </location>
</feature>
<name>D3PVA6_STANL</name>
<evidence type="ECO:0000256" key="2">
    <source>
        <dbReference type="ARBA" id="ARBA00022475"/>
    </source>
</evidence>
<dbReference type="InterPro" id="IPR050545">
    <property type="entry name" value="Mycobact_MmpL"/>
</dbReference>
<feature type="domain" description="Membrane transport protein MMPL" evidence="7">
    <location>
        <begin position="71"/>
        <end position="388"/>
    </location>
</feature>
<dbReference type="SUPFAM" id="SSF82866">
    <property type="entry name" value="Multidrug efflux transporter AcrB transmembrane domain"/>
    <property type="match status" value="2"/>
</dbReference>
<feature type="transmembrane region" description="Helical" evidence="6">
    <location>
        <begin position="209"/>
        <end position="240"/>
    </location>
</feature>
<feature type="transmembrane region" description="Helical" evidence="6">
    <location>
        <begin position="550"/>
        <end position="568"/>
    </location>
</feature>
<accession>D3PVA6</accession>
<dbReference type="GO" id="GO:0005886">
    <property type="term" value="C:plasma membrane"/>
    <property type="evidence" value="ECO:0007669"/>
    <property type="project" value="UniProtKB-SubCell"/>
</dbReference>
<feature type="transmembrane region" description="Helical" evidence="6">
    <location>
        <begin position="31"/>
        <end position="51"/>
    </location>
</feature>
<dbReference type="PANTHER" id="PTHR33406:SF13">
    <property type="entry name" value="MEMBRANE PROTEIN YDFJ"/>
    <property type="match status" value="1"/>
</dbReference>
<feature type="transmembrane region" description="Helical" evidence="6">
    <location>
        <begin position="694"/>
        <end position="717"/>
    </location>
</feature>
<feature type="transmembrane region" description="Helical" evidence="6">
    <location>
        <begin position="616"/>
        <end position="637"/>
    </location>
</feature>
<dbReference type="OrthoDB" id="7051771at2"/>
<organism evidence="8 9">
    <name type="scientific">Stackebrandtia nassauensis (strain DSM 44728 / CIP 108903 / NRRL B-16338 / NBRC 102104 / LLR-40K-21)</name>
    <dbReference type="NCBI Taxonomy" id="446470"/>
    <lineage>
        <taxon>Bacteria</taxon>
        <taxon>Bacillati</taxon>
        <taxon>Actinomycetota</taxon>
        <taxon>Actinomycetes</taxon>
        <taxon>Glycomycetales</taxon>
        <taxon>Glycomycetaceae</taxon>
        <taxon>Stackebrandtia</taxon>
    </lineage>
</organism>
<feature type="transmembrane region" description="Helical" evidence="6">
    <location>
        <begin position="658"/>
        <end position="682"/>
    </location>
</feature>
<evidence type="ECO:0000256" key="5">
    <source>
        <dbReference type="ARBA" id="ARBA00023136"/>
    </source>
</evidence>
<keyword evidence="4 6" id="KW-1133">Transmembrane helix</keyword>
<dbReference type="InterPro" id="IPR004869">
    <property type="entry name" value="MMPL_dom"/>
</dbReference>
<feature type="domain" description="Membrane transport protein MMPL" evidence="7">
    <location>
        <begin position="420"/>
        <end position="726"/>
    </location>
</feature>
<evidence type="ECO:0000256" key="1">
    <source>
        <dbReference type="ARBA" id="ARBA00004651"/>
    </source>
</evidence>
<keyword evidence="2" id="KW-1003">Cell membrane</keyword>
<reference evidence="8 9" key="1">
    <citation type="journal article" date="2009" name="Stand. Genomic Sci.">
        <title>Complete genome sequence of Stackebrandtia nassauensis type strain (LLR-40K-21).</title>
        <authorList>
            <person name="Munk C."/>
            <person name="Lapidus A."/>
            <person name="Copeland A."/>
            <person name="Jando M."/>
            <person name="Mayilraj S."/>
            <person name="Glavina Del Rio T."/>
            <person name="Nolan M."/>
            <person name="Chen F."/>
            <person name="Lucas S."/>
            <person name="Tice H."/>
            <person name="Cheng J.F."/>
            <person name="Han C."/>
            <person name="Detter J.C."/>
            <person name="Bruce D."/>
            <person name="Goodwin L."/>
            <person name="Chain P."/>
            <person name="Pitluck S."/>
            <person name="Goker M."/>
            <person name="Ovchinikova G."/>
            <person name="Pati A."/>
            <person name="Ivanova N."/>
            <person name="Mavromatis K."/>
            <person name="Chen A."/>
            <person name="Palaniappan K."/>
            <person name="Land M."/>
            <person name="Hauser L."/>
            <person name="Chang Y.J."/>
            <person name="Jeffries C.D."/>
            <person name="Bristow J."/>
            <person name="Eisen J.A."/>
            <person name="Markowitz V."/>
            <person name="Hugenholtz P."/>
            <person name="Kyrpides N.C."/>
            <person name="Klenk H.P."/>
        </authorList>
    </citation>
    <scope>NUCLEOTIDE SEQUENCE [LARGE SCALE GENOMIC DNA]</scope>
    <source>
        <strain evidence="9">DSM 44728 / CIP 108903 / NRRL B-16338 / NBRC 102104 / LLR-40K-21</strain>
    </source>
</reference>
<feature type="transmembrane region" description="Helical" evidence="6">
    <location>
        <begin position="575"/>
        <end position="596"/>
    </location>
</feature>
<dbReference type="EMBL" id="CP001778">
    <property type="protein sequence ID" value="ADD41159.1"/>
    <property type="molecule type" value="Genomic_DNA"/>
</dbReference>
<protein>
    <submittedName>
        <fullName evidence="8">MMPL domain protein</fullName>
    </submittedName>
</protein>